<dbReference type="AlphaFoldDB" id="A0A1Q6DXE0"/>
<keyword evidence="2" id="KW-1185">Reference proteome</keyword>
<evidence type="ECO:0000313" key="2">
    <source>
        <dbReference type="Proteomes" id="UP000185744"/>
    </source>
</evidence>
<comment type="caution">
    <text evidence="1">The sequence shown here is derived from an EMBL/GenBank/DDBJ whole genome shotgun (WGS) entry which is preliminary data.</text>
</comment>
<reference evidence="1" key="1">
    <citation type="submission" date="2016-12" db="EMBL/GenBank/DDBJ databases">
        <title>Discovery of methanogenic haloarchaea.</title>
        <authorList>
            <person name="Sorokin D.Y."/>
            <person name="Makarova K.S."/>
            <person name="Abbas B."/>
            <person name="Ferrer M."/>
            <person name="Golyshin P.N."/>
        </authorList>
    </citation>
    <scope>NUCLEOTIDE SEQUENCE [LARGE SCALE GENOMIC DNA]</scope>
    <source>
        <strain evidence="1">HMET1</strain>
    </source>
</reference>
<accession>A0A1Q6DXE0</accession>
<evidence type="ECO:0000313" key="1">
    <source>
        <dbReference type="EMBL" id="OKY79039.1"/>
    </source>
</evidence>
<dbReference type="InParanoid" id="A0A1Q6DXE0"/>
<proteinExistence type="predicted"/>
<organism evidence="1 2">
    <name type="scientific">Methanohalarchaeum thermophilum</name>
    <dbReference type="NCBI Taxonomy" id="1903181"/>
    <lineage>
        <taxon>Archaea</taxon>
        <taxon>Methanobacteriati</taxon>
        <taxon>Methanobacteriota</taxon>
        <taxon>Methanonatronarchaeia</taxon>
        <taxon>Methanonatronarchaeales</taxon>
        <taxon>Methanonatronarchaeaceae</taxon>
        <taxon>Candidatus Methanohalarchaeum</taxon>
    </lineage>
</organism>
<sequence>MLPDFRIEALASKRDSFRLVLPLSTGFKDSELTRNSEYNFILAFINNLPFIPPLKQVGFLVKIGNQTSNEQIPRKTQTKRTPQLSFILEKRQIQGRKS</sequence>
<gene>
    <name evidence="1" type="ORF">BTN85_1545</name>
</gene>
<dbReference type="EMBL" id="MSDW01000001">
    <property type="protein sequence ID" value="OKY79039.1"/>
    <property type="molecule type" value="Genomic_DNA"/>
</dbReference>
<name>A0A1Q6DXE0_METT1</name>
<protein>
    <submittedName>
        <fullName evidence="1">Uncharacterized protein</fullName>
    </submittedName>
</protein>
<dbReference type="Proteomes" id="UP000185744">
    <property type="component" value="Unassembled WGS sequence"/>
</dbReference>